<gene>
    <name evidence="4" type="ORF">N7482_007312</name>
</gene>
<dbReference type="Pfam" id="PF07971">
    <property type="entry name" value="Glyco_hydro_92"/>
    <property type="match status" value="1"/>
</dbReference>
<dbReference type="FunFam" id="1.20.1050.60:FF:000002">
    <property type="entry name" value="Glycosyl hydrolase family 92"/>
    <property type="match status" value="1"/>
</dbReference>
<reference evidence="4" key="2">
    <citation type="journal article" date="2023" name="IMA Fungus">
        <title>Comparative genomic study of the Penicillium genus elucidates a diverse pangenome and 15 lateral gene transfer events.</title>
        <authorList>
            <person name="Petersen C."/>
            <person name="Sorensen T."/>
            <person name="Nielsen M.R."/>
            <person name="Sondergaard T.E."/>
            <person name="Sorensen J.L."/>
            <person name="Fitzpatrick D.A."/>
            <person name="Frisvad J.C."/>
            <person name="Nielsen K.L."/>
        </authorList>
    </citation>
    <scope>NUCLEOTIDE SEQUENCE</scope>
    <source>
        <strain evidence="4">IBT 26290</strain>
    </source>
</reference>
<evidence type="ECO:0000313" key="4">
    <source>
        <dbReference type="EMBL" id="KAJ5160308.1"/>
    </source>
</evidence>
<dbReference type="RefSeq" id="XP_056541866.1">
    <property type="nucleotide sequence ID" value="XM_056689437.1"/>
</dbReference>
<dbReference type="InterPro" id="IPR014718">
    <property type="entry name" value="GH-type_carb-bd"/>
</dbReference>
<proteinExistence type="predicted"/>
<dbReference type="GO" id="GO:0005634">
    <property type="term" value="C:nucleus"/>
    <property type="evidence" value="ECO:0007669"/>
    <property type="project" value="TreeGrafter"/>
</dbReference>
<keyword evidence="4" id="KW-0326">Glycosidase</keyword>
<dbReference type="InterPro" id="IPR012939">
    <property type="entry name" value="Glyco_hydro_92"/>
</dbReference>
<dbReference type="FunFam" id="3.30.2080.10:FF:000001">
    <property type="entry name" value="Alpha-1,2-mannosidase subfamily"/>
    <property type="match status" value="1"/>
</dbReference>
<feature type="chain" id="PRO_5040981785" evidence="1">
    <location>
        <begin position="18"/>
        <end position="862"/>
    </location>
</feature>
<dbReference type="GO" id="GO:0000224">
    <property type="term" value="F:peptide-N4-(N-acetyl-beta-glucosaminyl)asparagine amidase activity"/>
    <property type="evidence" value="ECO:0007669"/>
    <property type="project" value="TreeGrafter"/>
</dbReference>
<reference evidence="4" key="1">
    <citation type="submission" date="2022-11" db="EMBL/GenBank/DDBJ databases">
        <authorList>
            <person name="Petersen C."/>
        </authorList>
    </citation>
    <scope>NUCLEOTIDE SEQUENCE</scope>
    <source>
        <strain evidence="4">IBT 26290</strain>
    </source>
</reference>
<keyword evidence="1" id="KW-0732">Signal</keyword>
<dbReference type="GO" id="GO:0016798">
    <property type="term" value="F:hydrolase activity, acting on glycosyl bonds"/>
    <property type="evidence" value="ECO:0007669"/>
    <property type="project" value="UniProtKB-KW"/>
</dbReference>
<dbReference type="EMBL" id="JAPQKN010000004">
    <property type="protein sequence ID" value="KAJ5160308.1"/>
    <property type="molecule type" value="Genomic_DNA"/>
</dbReference>
<dbReference type="FunFam" id="2.70.98.10:FF:000010">
    <property type="entry name" value="Alpha-1,2-mannosidase family protein"/>
    <property type="match status" value="1"/>
</dbReference>
<dbReference type="GO" id="GO:0005829">
    <property type="term" value="C:cytosol"/>
    <property type="evidence" value="ECO:0007669"/>
    <property type="project" value="TreeGrafter"/>
</dbReference>
<dbReference type="OrthoDB" id="449263at2759"/>
<dbReference type="Gene3D" id="1.20.1610.10">
    <property type="entry name" value="alpha-1,2-mannosidases domains"/>
    <property type="match status" value="1"/>
</dbReference>
<evidence type="ECO:0000313" key="5">
    <source>
        <dbReference type="Proteomes" id="UP001149163"/>
    </source>
</evidence>
<dbReference type="GO" id="GO:0006516">
    <property type="term" value="P:glycoprotein catabolic process"/>
    <property type="evidence" value="ECO:0007669"/>
    <property type="project" value="TreeGrafter"/>
</dbReference>
<dbReference type="SUPFAM" id="SSF48208">
    <property type="entry name" value="Six-hairpin glycosidases"/>
    <property type="match status" value="1"/>
</dbReference>
<dbReference type="Gene3D" id="2.70.98.10">
    <property type="match status" value="1"/>
</dbReference>
<dbReference type="GO" id="GO:0005975">
    <property type="term" value="P:carbohydrate metabolic process"/>
    <property type="evidence" value="ECO:0007669"/>
    <property type="project" value="InterPro"/>
</dbReference>
<evidence type="ECO:0000259" key="2">
    <source>
        <dbReference type="Pfam" id="PF07971"/>
    </source>
</evidence>
<keyword evidence="4" id="KW-0378">Hydrolase</keyword>
<dbReference type="InterPro" id="IPR041371">
    <property type="entry name" value="GH92_N"/>
</dbReference>
<feature type="domain" description="Glycosyl hydrolase family 92 N-terminal" evidence="3">
    <location>
        <begin position="34"/>
        <end position="279"/>
    </location>
</feature>
<dbReference type="Gene3D" id="3.30.2080.10">
    <property type="entry name" value="GH92 mannosidase domain"/>
    <property type="match status" value="1"/>
</dbReference>
<dbReference type="Pfam" id="PF17678">
    <property type="entry name" value="Glyco_hydro_92N"/>
    <property type="match status" value="1"/>
</dbReference>
<dbReference type="Proteomes" id="UP001149163">
    <property type="component" value="Unassembled WGS sequence"/>
</dbReference>
<name>A0A9W9LK69_9EURO</name>
<dbReference type="AlphaFoldDB" id="A0A9W9LK69"/>
<dbReference type="InterPro" id="IPR005887">
    <property type="entry name" value="GH92_a_mannosidase_put"/>
</dbReference>
<keyword evidence="5" id="KW-1185">Reference proteome</keyword>
<comment type="caution">
    <text evidence="4">The sequence shown here is derived from an EMBL/GenBank/DDBJ whole genome shotgun (WGS) entry which is preliminary data.</text>
</comment>
<organism evidence="4 5">
    <name type="scientific">Penicillium canariense</name>
    <dbReference type="NCBI Taxonomy" id="189055"/>
    <lineage>
        <taxon>Eukaryota</taxon>
        <taxon>Fungi</taxon>
        <taxon>Dikarya</taxon>
        <taxon>Ascomycota</taxon>
        <taxon>Pezizomycotina</taxon>
        <taxon>Eurotiomycetes</taxon>
        <taxon>Eurotiomycetidae</taxon>
        <taxon>Eurotiales</taxon>
        <taxon>Aspergillaceae</taxon>
        <taxon>Penicillium</taxon>
    </lineage>
</organism>
<feature type="signal peptide" evidence="1">
    <location>
        <begin position="1"/>
        <end position="17"/>
    </location>
</feature>
<dbReference type="PANTHER" id="PTHR12143">
    <property type="entry name" value="PEPTIDE N-GLYCANASE PNGASE -RELATED"/>
    <property type="match status" value="1"/>
</dbReference>
<dbReference type="Gene3D" id="1.20.1050.60">
    <property type="entry name" value="alpha-1,2-mannosidase"/>
    <property type="match status" value="1"/>
</dbReference>
<feature type="domain" description="Glycosyl hydrolase family 92" evidence="2">
    <location>
        <begin position="285"/>
        <end position="788"/>
    </location>
</feature>
<dbReference type="PANTHER" id="PTHR12143:SF25">
    <property type="entry name" value="FAMILY PROTEIN, PUTATIVE (AFU_ORTHOLOGUE AFUA_1G10790)-RELATED"/>
    <property type="match status" value="1"/>
</dbReference>
<dbReference type="GeneID" id="81428613"/>
<dbReference type="InterPro" id="IPR008928">
    <property type="entry name" value="6-hairpin_glycosidase_sf"/>
</dbReference>
<accession>A0A9W9LK69</accession>
<dbReference type="GO" id="GO:0030246">
    <property type="term" value="F:carbohydrate binding"/>
    <property type="evidence" value="ECO:0007669"/>
    <property type="project" value="InterPro"/>
</dbReference>
<evidence type="ECO:0000259" key="3">
    <source>
        <dbReference type="Pfam" id="PF17678"/>
    </source>
</evidence>
<evidence type="ECO:0000256" key="1">
    <source>
        <dbReference type="SAM" id="SignalP"/>
    </source>
</evidence>
<protein>
    <submittedName>
        <fullName evidence="4">Secreted glycosidase</fullName>
    </submittedName>
</protein>
<sequence>MLAQHLILSLFVASSRALTAAQTAPVEEYDVLQYVDPLIGSANGGNVFAGASLPYGMAKAVADTDSVNNQGGFAYDGSNVTGFSSMHDSGTGGSPSLGNFPLFPYAQCKDDEVNGCAYPKRSRATPYTPGSVQARPGYFTLSLKSGVHVEMTTAQHTSLFRFNFPEDSKPLIMLDLSDLSNSRQDNASISIDHTSGRMTGSGKFLPSFGSGAYTLHFCADFQSSGALRDSGIFVDARASADVHDLTISRSINGYPLPGGGFVRHETPPDGRVQARVGVSFISPEQACSHAEAEIGDFDFESTRQAAVDQWTEKLRPIRVSRNGVTASALTNFYSGIYRTMVNPQNYTGENPLWTSSEPYFDSFYWFVSNSGAHLYALTTISLWDSFRSQIPFLIIFDPRAVAQMVRSLIDTQRHLGWLPDCRMSLCKGFTQGGSNADNILVDAYVKGLNDGIDWEAGYAAVQKDAEEEPYDWSNEGRGGLRSWKELHYIPVEDFDYWGFGTMTRSISRTLEYSYNDFAIAQMARGLNKTDDAEKYEKNSESWKNLFKEDQTSLVNGTDTGFTGFFQPRYLNETWGHQDPLMCSNIDNNGSICSLQNTAGETFESSIWEYQFFVPHDMAALIPMLGGTSDFVKRLDYLHDQNITYIGNEPAFLTVFQYHYAGRPAKSTARVRTYIPDYFSPTPAGLPGNDDSGAMGSFVAMSMMGLFPNPGQSVYLITVPFFESVSIVSPLTGNTATVSVSNWSNFNSLNNTGSAGFIQSATLNGKPYTRNWIGHDFFTEGQDLVLVLGSNESTWGTAPDDLPPSLSDGTSSTMHRRSFGGIVENLSEPELPLVSIRGNYAKHAVHLDHHARFAREPHWQKGW</sequence>
<dbReference type="NCBIfam" id="TIGR01180">
    <property type="entry name" value="aman2_put"/>
    <property type="match status" value="1"/>
</dbReference>
<dbReference type="InterPro" id="IPR050883">
    <property type="entry name" value="PNGase"/>
</dbReference>
<dbReference type="FunFam" id="1.20.1610.10:FF:000002">
    <property type="entry name" value="Alpha-1,2-mannosidase family protein"/>
    <property type="match status" value="1"/>
</dbReference>